<dbReference type="EMBL" id="JAVFHQ010000042">
    <property type="protein sequence ID" value="KAK4542373.1"/>
    <property type="molecule type" value="Genomic_DNA"/>
</dbReference>
<evidence type="ECO:0000256" key="1">
    <source>
        <dbReference type="ARBA" id="ARBA00034127"/>
    </source>
</evidence>
<feature type="compositionally biased region" description="Basic and acidic residues" evidence="2">
    <location>
        <begin position="25"/>
        <end position="38"/>
    </location>
</feature>
<accession>A0AAV9JBG5</accession>
<feature type="region of interest" description="Disordered" evidence="2">
    <location>
        <begin position="1"/>
        <end position="38"/>
    </location>
</feature>
<dbReference type="Pfam" id="PF11176">
    <property type="entry name" value="Tma16"/>
    <property type="match status" value="1"/>
</dbReference>
<dbReference type="InterPro" id="IPR038356">
    <property type="entry name" value="Tma16_sf"/>
</dbReference>
<dbReference type="Gene3D" id="1.20.1440.170">
    <property type="entry name" value="Translation machinery-associated protein 16-like"/>
    <property type="match status" value="1"/>
</dbReference>
<keyword evidence="4" id="KW-1185">Reference proteome</keyword>
<name>A0AAV9JBG5_9PEZI</name>
<reference evidence="3 4" key="1">
    <citation type="submission" date="2021-11" db="EMBL/GenBank/DDBJ databases">
        <title>Black yeast isolated from Biological Soil Crust.</title>
        <authorList>
            <person name="Kurbessoian T."/>
        </authorList>
    </citation>
    <scope>NUCLEOTIDE SEQUENCE [LARGE SCALE GENOMIC DNA]</scope>
    <source>
        <strain evidence="3 4">CCFEE 5522</strain>
    </source>
</reference>
<comment type="similarity">
    <text evidence="1">Belongs to the TMA16 family.</text>
</comment>
<dbReference type="AlphaFoldDB" id="A0AAV9JBG5"/>
<feature type="compositionally biased region" description="Basic residues" evidence="2">
    <location>
        <begin position="7"/>
        <end position="18"/>
    </location>
</feature>
<dbReference type="PANTHER" id="PTHR13349">
    <property type="entry name" value="TRANSLATION MACHINERY-ASSOCIATED PROTEIN 16"/>
    <property type="match status" value="1"/>
</dbReference>
<protein>
    <recommendedName>
        <fullName evidence="5">Translation machinery-associated protein 16</fullName>
    </recommendedName>
</protein>
<sequence>MPSKLAKVQKHVTKKKGSKINSLHENSRDAKRLRNAGARDDRVARLTSVREKANRQWLERIAFLQDRLPETLHPLDVEQIQELLRAYLDRDDDELAQLKAERRAGRPASTRQTILEQQRSVEGKEYESGFWIPNLQDVETLVKLDAWKWDWLSLGNLRFIRVDDKGVVKESQFPPRGAS</sequence>
<dbReference type="PANTHER" id="PTHR13349:SF2">
    <property type="entry name" value="TRANSLATION MACHINERY-ASSOCIATED PROTEIN 16"/>
    <property type="match status" value="1"/>
</dbReference>
<organism evidence="3 4">
    <name type="scientific">Oleoguttula mirabilis</name>
    <dbReference type="NCBI Taxonomy" id="1507867"/>
    <lineage>
        <taxon>Eukaryota</taxon>
        <taxon>Fungi</taxon>
        <taxon>Dikarya</taxon>
        <taxon>Ascomycota</taxon>
        <taxon>Pezizomycotina</taxon>
        <taxon>Dothideomycetes</taxon>
        <taxon>Dothideomycetidae</taxon>
        <taxon>Mycosphaerellales</taxon>
        <taxon>Teratosphaeriaceae</taxon>
        <taxon>Oleoguttula</taxon>
    </lineage>
</organism>
<dbReference type="InterPro" id="IPR021346">
    <property type="entry name" value="Tma16"/>
</dbReference>
<gene>
    <name evidence="3" type="ORF">LTR36_006830</name>
</gene>
<evidence type="ECO:0000256" key="2">
    <source>
        <dbReference type="SAM" id="MobiDB-lite"/>
    </source>
</evidence>
<evidence type="ECO:0008006" key="5">
    <source>
        <dbReference type="Google" id="ProtNLM"/>
    </source>
</evidence>
<dbReference type="Proteomes" id="UP001324427">
    <property type="component" value="Unassembled WGS sequence"/>
</dbReference>
<comment type="caution">
    <text evidence="3">The sequence shown here is derived from an EMBL/GenBank/DDBJ whole genome shotgun (WGS) entry which is preliminary data.</text>
</comment>
<evidence type="ECO:0000313" key="4">
    <source>
        <dbReference type="Proteomes" id="UP001324427"/>
    </source>
</evidence>
<proteinExistence type="inferred from homology"/>
<dbReference type="GO" id="GO:0005634">
    <property type="term" value="C:nucleus"/>
    <property type="evidence" value="ECO:0007669"/>
    <property type="project" value="TreeGrafter"/>
</dbReference>
<evidence type="ECO:0000313" key="3">
    <source>
        <dbReference type="EMBL" id="KAK4542373.1"/>
    </source>
</evidence>